<dbReference type="EMBL" id="BLEU01000008">
    <property type="protein sequence ID" value="GEU03193.1"/>
    <property type="molecule type" value="Genomic_DNA"/>
</dbReference>
<dbReference type="PANTHER" id="PTHR10803">
    <property type="entry name" value="ARSENICAL PUMP-DRIVING ATPASE ARSENITE-TRANSLOCATING ATPASE"/>
    <property type="match status" value="1"/>
</dbReference>
<dbReference type="EMBL" id="BLEY01000001">
    <property type="protein sequence ID" value="GEU23214.1"/>
    <property type="molecule type" value="Genomic_DNA"/>
</dbReference>
<evidence type="ECO:0000313" key="8">
    <source>
        <dbReference type="EMBL" id="GEU23214.1"/>
    </source>
</evidence>
<dbReference type="Pfam" id="PF02374">
    <property type="entry name" value="ArsA_ATPase"/>
    <property type="match status" value="1"/>
</dbReference>
<feature type="domain" description="ArsA/GET3 Anion-transporting ATPase-like" evidence="2">
    <location>
        <begin position="1"/>
        <end position="165"/>
    </location>
</feature>
<dbReference type="AlphaFoldDB" id="A0A640N2E5"/>
<protein>
    <recommendedName>
        <fullName evidence="2">ArsA/GET3 Anion-transporting ATPase-like domain-containing protein</fullName>
    </recommendedName>
</protein>
<sequence>MRIILYTGKGGVGKTSISAATAIQSAKQGLKTLVMSTDPAHSLGDSFGVKLSSEPLEIRENLWAQEINTIYEMEKGWGKLQKYITLLFTSKAADDITTEELTMFPGMEDLISLLRVLDYYKQNTYDVIIIDCAPTGETLAMLSFPDMLGWWMEKLFPIKRKVLKLFAL</sequence>
<dbReference type="EMBL" id="BLEW01000007">
    <property type="protein sequence ID" value="GEU20913.1"/>
    <property type="molecule type" value="Genomic_DNA"/>
</dbReference>
<evidence type="ECO:0000259" key="2">
    <source>
        <dbReference type="Pfam" id="PF02374"/>
    </source>
</evidence>
<dbReference type="EMBL" id="BLEX01000012">
    <property type="protein sequence ID" value="GEU20224.1"/>
    <property type="molecule type" value="Genomic_DNA"/>
</dbReference>
<dbReference type="SUPFAM" id="SSF52540">
    <property type="entry name" value="P-loop containing nucleoside triphosphate hydrolases"/>
    <property type="match status" value="1"/>
</dbReference>
<gene>
    <name evidence="4" type="ORF">DB1_46300</name>
    <name evidence="5" type="ORF">HG1_50480</name>
    <name evidence="7" type="ORF">LaLC_35340</name>
    <name evidence="6" type="ORF">LamDB_52270</name>
    <name evidence="8" type="ORF">QuyetLC_01270</name>
    <name evidence="3" type="ORF">TuanDB_31000</name>
</gene>
<evidence type="ECO:0000313" key="5">
    <source>
        <dbReference type="EMBL" id="GEU09563.1"/>
    </source>
</evidence>
<reference evidence="6" key="1">
    <citation type="submission" date="2019-12" db="EMBL/GenBank/DDBJ databases">
        <title>Epidemiological and comparative genomic analysis of Bacillus anthracis isolated from northern Vietnam.</title>
        <authorList>
            <person name="Hoang T.T.H."/>
            <person name="Dang D.A."/>
            <person name="Pham M.H."/>
            <person name="Luong M.H."/>
            <person name="Tran N.D."/>
            <person name="Nguyen T.H."/>
            <person name="Nguyen T.T."/>
            <person name="Inoue S."/>
            <person name="Morikawa S."/>
            <person name="Okutani A."/>
        </authorList>
    </citation>
    <scope>NUCLEOTIDE SEQUENCE</scope>
    <source>
        <strain evidence="4">DB</strain>
        <strain evidence="5">HG</strain>
        <strain evidence="7">LaLC</strain>
        <strain evidence="6">LamDB</strain>
        <strain evidence="8">QuyetLC</strain>
        <strain evidence="3">TuanDB</strain>
    </source>
</reference>
<organism evidence="6">
    <name type="scientific">Bacillus anthracis</name>
    <name type="common">anthrax bacterium</name>
    <dbReference type="NCBI Taxonomy" id="1392"/>
    <lineage>
        <taxon>Bacteria</taxon>
        <taxon>Bacillati</taxon>
        <taxon>Bacillota</taxon>
        <taxon>Bacilli</taxon>
        <taxon>Bacillales</taxon>
        <taxon>Bacillaceae</taxon>
        <taxon>Bacillus</taxon>
        <taxon>Bacillus cereus group</taxon>
    </lineage>
</organism>
<proteinExistence type="inferred from homology"/>
<comment type="similarity">
    <text evidence="1">Belongs to the arsA ATPase family.</text>
</comment>
<evidence type="ECO:0000313" key="7">
    <source>
        <dbReference type="EMBL" id="GEU20913.1"/>
    </source>
</evidence>
<dbReference type="EMBL" id="BLET01000224">
    <property type="protein sequence ID" value="GET99554.1"/>
    <property type="molecule type" value="Genomic_DNA"/>
</dbReference>
<dbReference type="InterPro" id="IPR016300">
    <property type="entry name" value="ATPase_ArsA/GET3"/>
</dbReference>
<dbReference type="PANTHER" id="PTHR10803:SF3">
    <property type="entry name" value="ATPASE GET3"/>
    <property type="match status" value="1"/>
</dbReference>
<evidence type="ECO:0000313" key="3">
    <source>
        <dbReference type="EMBL" id="GET99554.1"/>
    </source>
</evidence>
<evidence type="ECO:0000313" key="6">
    <source>
        <dbReference type="EMBL" id="GEU20224.1"/>
    </source>
</evidence>
<evidence type="ECO:0000256" key="1">
    <source>
        <dbReference type="ARBA" id="ARBA00011040"/>
    </source>
</evidence>
<dbReference type="CDD" id="cd02035">
    <property type="entry name" value="ArsA"/>
    <property type="match status" value="1"/>
</dbReference>
<dbReference type="InterPro" id="IPR025723">
    <property type="entry name" value="ArsA/GET3_ATPase-like"/>
</dbReference>
<accession>A0A640N2E5</accession>
<reference evidence="6" key="2">
    <citation type="submission" date="2019-12" db="EMBL/GenBank/DDBJ databases">
        <authorList>
            <person name="Hoang T.H.H."/>
            <person name="Okutani A."/>
        </authorList>
    </citation>
    <scope>NUCLEOTIDE SEQUENCE</scope>
    <source>
        <strain evidence="4">DB</strain>
        <strain evidence="5">HG</strain>
        <strain evidence="7">LaLC</strain>
        <strain evidence="6">LamDB</strain>
        <strain evidence="8">QuyetLC</strain>
    </source>
</reference>
<name>A0A640N2E5_BACAN</name>
<evidence type="ECO:0000313" key="4">
    <source>
        <dbReference type="EMBL" id="GEU03193.1"/>
    </source>
</evidence>
<dbReference type="GO" id="GO:0005524">
    <property type="term" value="F:ATP binding"/>
    <property type="evidence" value="ECO:0007669"/>
    <property type="project" value="InterPro"/>
</dbReference>
<dbReference type="GO" id="GO:0016887">
    <property type="term" value="F:ATP hydrolysis activity"/>
    <property type="evidence" value="ECO:0007669"/>
    <property type="project" value="InterPro"/>
</dbReference>
<dbReference type="InterPro" id="IPR027417">
    <property type="entry name" value="P-loop_NTPase"/>
</dbReference>
<dbReference type="EMBL" id="BLEV01000009">
    <property type="protein sequence ID" value="GEU09563.1"/>
    <property type="molecule type" value="Genomic_DNA"/>
</dbReference>
<dbReference type="Gene3D" id="3.40.50.300">
    <property type="entry name" value="P-loop containing nucleotide triphosphate hydrolases"/>
    <property type="match status" value="1"/>
</dbReference>
<comment type="caution">
    <text evidence="6">The sequence shown here is derived from an EMBL/GenBank/DDBJ whole genome shotgun (WGS) entry which is preliminary data.</text>
</comment>
<dbReference type="NCBIfam" id="TIGR00345">
    <property type="entry name" value="GET3_arsA_TRC40"/>
    <property type="match status" value="1"/>
</dbReference>